<sequence length="69" mass="7353">MPGYNGTWDVWLVVPGPNFDPATYVAPRSVESMMQLIEAGVLAGPLSFSAARFGADLVMRAPLVCTGRP</sequence>
<protein>
    <submittedName>
        <fullName evidence="1">Uncharacterized protein</fullName>
    </submittedName>
</protein>
<dbReference type="Proteomes" id="UP001161325">
    <property type="component" value="Unassembled WGS sequence"/>
</dbReference>
<reference evidence="1" key="1">
    <citation type="submission" date="2022-08" db="EMBL/GenBank/DDBJ databases">
        <title>Draft genome sequencing of Roseisolibacter agri AW1220.</title>
        <authorList>
            <person name="Tobiishi Y."/>
            <person name="Tonouchi A."/>
        </authorList>
    </citation>
    <scope>NUCLEOTIDE SEQUENCE</scope>
    <source>
        <strain evidence="1">AW1220</strain>
    </source>
</reference>
<evidence type="ECO:0000313" key="1">
    <source>
        <dbReference type="EMBL" id="GLC25248.1"/>
    </source>
</evidence>
<keyword evidence="2" id="KW-1185">Reference proteome</keyword>
<dbReference type="RefSeq" id="WP_284349694.1">
    <property type="nucleotide sequence ID" value="NZ_BRXS01000002.1"/>
</dbReference>
<dbReference type="EMBL" id="BRXS01000002">
    <property type="protein sequence ID" value="GLC25248.1"/>
    <property type="molecule type" value="Genomic_DNA"/>
</dbReference>
<organism evidence="1 2">
    <name type="scientific">Roseisolibacter agri</name>
    <dbReference type="NCBI Taxonomy" id="2014610"/>
    <lineage>
        <taxon>Bacteria</taxon>
        <taxon>Pseudomonadati</taxon>
        <taxon>Gemmatimonadota</taxon>
        <taxon>Gemmatimonadia</taxon>
        <taxon>Gemmatimonadales</taxon>
        <taxon>Gemmatimonadaceae</taxon>
        <taxon>Roseisolibacter</taxon>
    </lineage>
</organism>
<evidence type="ECO:0000313" key="2">
    <source>
        <dbReference type="Proteomes" id="UP001161325"/>
    </source>
</evidence>
<dbReference type="AlphaFoldDB" id="A0AA37QEF8"/>
<proteinExistence type="predicted"/>
<accession>A0AA37QEF8</accession>
<gene>
    <name evidence="1" type="ORF">rosag_17610</name>
</gene>
<name>A0AA37QEF8_9BACT</name>
<comment type="caution">
    <text evidence="1">The sequence shown here is derived from an EMBL/GenBank/DDBJ whole genome shotgun (WGS) entry which is preliminary data.</text>
</comment>